<dbReference type="Proteomes" id="UP001597301">
    <property type="component" value="Unassembled WGS sequence"/>
</dbReference>
<gene>
    <name evidence="4" type="ORF">ACFSCZ_12425</name>
</gene>
<dbReference type="Gene3D" id="1.10.150.130">
    <property type="match status" value="1"/>
</dbReference>
<protein>
    <submittedName>
        <fullName evidence="4">Tyrosine-type recombinase/integrase</fullName>
    </submittedName>
</protein>
<evidence type="ECO:0000313" key="4">
    <source>
        <dbReference type="EMBL" id="MFD1707529.1"/>
    </source>
</evidence>
<evidence type="ECO:0000259" key="3">
    <source>
        <dbReference type="Pfam" id="PF00589"/>
    </source>
</evidence>
<keyword evidence="5" id="KW-1185">Reference proteome</keyword>
<reference evidence="5" key="1">
    <citation type="journal article" date="2019" name="Int. J. Syst. Evol. Microbiol.">
        <title>The Global Catalogue of Microorganisms (GCM) 10K type strain sequencing project: providing services to taxonomists for standard genome sequencing and annotation.</title>
        <authorList>
            <consortium name="The Broad Institute Genomics Platform"/>
            <consortium name="The Broad Institute Genome Sequencing Center for Infectious Disease"/>
            <person name="Wu L."/>
            <person name="Ma J."/>
        </authorList>
    </citation>
    <scope>NUCLEOTIDE SEQUENCE [LARGE SCALE GENOMIC DNA]</scope>
    <source>
        <strain evidence="5">CGMCC 1.12295</strain>
    </source>
</reference>
<organism evidence="4 5">
    <name type="scientific">Siminovitchia sediminis</name>
    <dbReference type="NCBI Taxonomy" id="1274353"/>
    <lineage>
        <taxon>Bacteria</taxon>
        <taxon>Bacillati</taxon>
        <taxon>Bacillota</taxon>
        <taxon>Bacilli</taxon>
        <taxon>Bacillales</taxon>
        <taxon>Bacillaceae</taxon>
        <taxon>Siminovitchia</taxon>
    </lineage>
</organism>
<feature type="domain" description="Tyr recombinase" evidence="3">
    <location>
        <begin position="215"/>
        <end position="430"/>
    </location>
</feature>
<evidence type="ECO:0000256" key="2">
    <source>
        <dbReference type="ARBA" id="ARBA00023172"/>
    </source>
</evidence>
<sequence>MIVEQDEQIESIEIDVDDIEWNNEIANALSSEQNYLIGDWIDEPSLWVTSKIKFSNNIWDISSKLHSRVLYFTPIRTKIFRVLLKHIAVRDLYISRKRKRNSTVYKKIIWIREFILYLEKKKYMYDLRYITPEIVNEYVEDLMKVNITKDTLSRKLNAIQKFLEEINIAGYDIDLSDYQKTLNRVSLAELKADREVGKTPNISKRIFKQTVKCALTDIMDDSLRIQDRMMACQIVILAHTGMRKGELQRLEEGKLRELSIFDDKEKAYFLEFFTYKTTAAKGGRWTETIAYPETVKAYQIIEKVSEKRRAFGKTTYLHVNGNGKRYGDTAFYYSFDGFFYRHQKEIFNNLSVFEKTEVHINKVNSTFLMYLGNSVSTTPVIGETFFTLNPHQFRVFMANRLKEEGKGLQWIMKHMNHMSEEMTKHYFRDDYLVQETLLRRASKDGNSLEVDSNNQNSIISDELSEPELLKAYQEINKFLKKKKFNIFKDIDEIIHILKYNPLRESIVGICTKQMGILCERQYRLATMEKWYYLSPKVPNIDSFDFTYKRFIDKAKIVQHNKELVQQDSKYLRDYETEHRSFIKFYQNRVLPEQELVLSLLNEKGKDYIVSFYPQLEAIVSNINDVNKEIAKWASKLILVHV</sequence>
<proteinExistence type="predicted"/>
<keyword evidence="2" id="KW-0233">DNA recombination</keyword>
<dbReference type="InterPro" id="IPR010998">
    <property type="entry name" value="Integrase_recombinase_N"/>
</dbReference>
<keyword evidence="1" id="KW-0238">DNA-binding</keyword>
<dbReference type="Pfam" id="PF00589">
    <property type="entry name" value="Phage_integrase"/>
    <property type="match status" value="1"/>
</dbReference>
<dbReference type="Gene3D" id="1.10.443.10">
    <property type="entry name" value="Intergrase catalytic core"/>
    <property type="match status" value="1"/>
</dbReference>
<evidence type="ECO:0000313" key="5">
    <source>
        <dbReference type="Proteomes" id="UP001597301"/>
    </source>
</evidence>
<evidence type="ECO:0000256" key="1">
    <source>
        <dbReference type="ARBA" id="ARBA00023125"/>
    </source>
</evidence>
<dbReference type="InterPro" id="IPR013762">
    <property type="entry name" value="Integrase-like_cat_sf"/>
</dbReference>
<dbReference type="EMBL" id="JBHUEO010000036">
    <property type="protein sequence ID" value="MFD1707529.1"/>
    <property type="molecule type" value="Genomic_DNA"/>
</dbReference>
<name>A0ABW4KJL0_9BACI</name>
<dbReference type="SUPFAM" id="SSF56349">
    <property type="entry name" value="DNA breaking-rejoining enzymes"/>
    <property type="match status" value="1"/>
</dbReference>
<dbReference type="InterPro" id="IPR002104">
    <property type="entry name" value="Integrase_catalytic"/>
</dbReference>
<dbReference type="InterPro" id="IPR011010">
    <property type="entry name" value="DNA_brk_join_enz"/>
</dbReference>
<comment type="caution">
    <text evidence="4">The sequence shown here is derived from an EMBL/GenBank/DDBJ whole genome shotgun (WGS) entry which is preliminary data.</text>
</comment>
<dbReference type="RefSeq" id="WP_126430616.1">
    <property type="nucleotide sequence ID" value="NZ_JBHUEO010000036.1"/>
</dbReference>
<accession>A0ABW4KJL0</accession>